<proteinExistence type="predicted"/>
<name>E6N532_CALS0</name>
<dbReference type="CDD" id="cd02109">
    <property type="entry name" value="arch_bact_SO_family_Moco"/>
    <property type="match status" value="1"/>
</dbReference>
<dbReference type="InterPro" id="IPR036374">
    <property type="entry name" value="OxRdtase_Mopterin-bd_sf"/>
</dbReference>
<evidence type="ECO:0000313" key="3">
    <source>
        <dbReference type="EMBL" id="BAJ50269.1"/>
    </source>
</evidence>
<evidence type="ECO:0000259" key="1">
    <source>
        <dbReference type="Pfam" id="PF00174"/>
    </source>
</evidence>
<sequence>MDEILPPGQVWARNWVIYSALGTPKIDVEGYRLRVTGLVEEPREYSYQELLEMADVEYVKPFHCVTKWSIREVRWTGVSMKRLLENSRVKKEGKWLMFVCADGYTAPVPLDDALSEEAIVALKMDGRPLEVDQGFPARPFIPHLYGWKSAKWLVEMEVIPTYVDGYWEMYGYHERGNVWGEERFKGMGFRHALRKAAGIIQRGT</sequence>
<dbReference type="EMBL" id="AP011836">
    <property type="protein sequence ID" value="BAJ47401.1"/>
    <property type="molecule type" value="Genomic_DNA"/>
</dbReference>
<dbReference type="KEGG" id="csu:CSUB_C0408"/>
<reference evidence="2 4" key="1">
    <citation type="journal article" date="2005" name="Environ. Microbiol.">
        <title>Genetic and functional properties of uncultivated thermophilic crenarchaeotes from a subsurface gold mine as revealed by analysis of genome fragments.</title>
        <authorList>
            <person name="Nunoura T."/>
            <person name="Hirayama H."/>
            <person name="Takami H."/>
            <person name="Oida H."/>
            <person name="Nishi S."/>
            <person name="Shimamura S."/>
            <person name="Suzuki Y."/>
            <person name="Inagaki F."/>
            <person name="Takai K."/>
            <person name="Nealson K.H."/>
            <person name="Horikoshi K."/>
        </authorList>
    </citation>
    <scope>NUCLEOTIDE SEQUENCE [LARGE SCALE GENOMIC DNA]</scope>
</reference>
<dbReference type="Pfam" id="PF00174">
    <property type="entry name" value="Oxidored_molyb"/>
    <property type="match status" value="1"/>
</dbReference>
<dbReference type="EMBL" id="BA000048">
    <property type="protein sequence ID" value="BAJ50269.1"/>
    <property type="molecule type" value="Genomic_DNA"/>
</dbReference>
<reference evidence="2 4" key="2">
    <citation type="journal article" date="2011" name="Nucleic Acids Res.">
        <title>Insights into the evolution of Archaea and eukaryotic protein modifier systems revealed by the genome of a novel archaeal group.</title>
        <authorList>
            <person name="Nunoura T."/>
            <person name="Takaki Y."/>
            <person name="Kakuta J."/>
            <person name="Nishi S."/>
            <person name="Sugahara J."/>
            <person name="Kazama H."/>
            <person name="Chee G."/>
            <person name="Hattori M."/>
            <person name="Kanai A."/>
            <person name="Atomi H."/>
            <person name="Takai K."/>
            <person name="Takami H."/>
        </authorList>
    </citation>
    <scope>NUCLEOTIDE SEQUENCE [LARGE SCALE GENOMIC DNA]</scope>
</reference>
<dbReference type="AlphaFoldDB" id="E6N532"/>
<dbReference type="Proteomes" id="UP000008120">
    <property type="component" value="Chromosome"/>
</dbReference>
<dbReference type="Gene3D" id="3.90.420.10">
    <property type="entry name" value="Oxidoreductase, molybdopterin-binding domain"/>
    <property type="match status" value="1"/>
</dbReference>
<gene>
    <name evidence="3" type="ORF">CSUB_C0408</name>
    <name evidence="2" type="ORF">HGMM_F29F08C10</name>
</gene>
<evidence type="ECO:0000313" key="4">
    <source>
        <dbReference type="Proteomes" id="UP000008120"/>
    </source>
</evidence>
<accession>E6N532</accession>
<dbReference type="PANTHER" id="PTHR43032">
    <property type="entry name" value="PROTEIN-METHIONINE-SULFOXIDE REDUCTASE"/>
    <property type="match status" value="1"/>
</dbReference>
<dbReference type="SUPFAM" id="SSF56524">
    <property type="entry name" value="Oxidoreductase molybdopterin-binding domain"/>
    <property type="match status" value="1"/>
</dbReference>
<feature type="domain" description="Oxidoreductase molybdopterin-binding" evidence="1">
    <location>
        <begin position="22"/>
        <end position="167"/>
    </location>
</feature>
<dbReference type="InterPro" id="IPR000572">
    <property type="entry name" value="OxRdtase_Mopterin-bd_dom"/>
</dbReference>
<protein>
    <recommendedName>
        <fullName evidence="1">Oxidoreductase molybdopterin-binding domain-containing protein</fullName>
    </recommendedName>
</protein>
<dbReference type="BioCyc" id="CCAL311458:G131R-415-MONOMER"/>
<organism evidence="2 4">
    <name type="scientific">Caldiarchaeum subterraneum</name>
    <dbReference type="NCBI Taxonomy" id="311458"/>
    <lineage>
        <taxon>Archaea</taxon>
        <taxon>Nitrososphaerota</taxon>
        <taxon>Candidatus Caldarchaeales</taxon>
        <taxon>Candidatus Caldarchaeaceae</taxon>
        <taxon>Candidatus Caldarchaeum</taxon>
    </lineage>
</organism>
<dbReference type="PANTHER" id="PTHR43032:SF4">
    <property type="entry name" value="OXIDOREDUCTASE MOLYBDOPTERIN-BINDING DOMAIN-CONTAINING PROTEIN"/>
    <property type="match status" value="1"/>
</dbReference>
<evidence type="ECO:0000313" key="2">
    <source>
        <dbReference type="EMBL" id="BAJ47401.1"/>
    </source>
</evidence>